<dbReference type="AlphaFoldDB" id="A0A6G1SLL0"/>
<dbReference type="Gene3D" id="3.40.50.1360">
    <property type="match status" value="1"/>
</dbReference>
<name>A0A6G1SLL0_9ACAR</name>
<comment type="function">
    <text evidence="6">Hydrolysis of 6-phosphogluconolactone to 6-phosphogluconate.</text>
</comment>
<evidence type="ECO:0000259" key="7">
    <source>
        <dbReference type="Pfam" id="PF01182"/>
    </source>
</evidence>
<dbReference type="InterPro" id="IPR006148">
    <property type="entry name" value="Glc/Gal-6P_isomerase"/>
</dbReference>
<dbReference type="PANTHER" id="PTHR11054">
    <property type="entry name" value="6-PHOSPHOGLUCONOLACTONASE"/>
    <property type="match status" value="1"/>
</dbReference>
<evidence type="ECO:0000256" key="2">
    <source>
        <dbReference type="ARBA" id="ARBA00004961"/>
    </source>
</evidence>
<accession>A0A6G1SLL0</accession>
<dbReference type="InterPro" id="IPR005900">
    <property type="entry name" value="6-phosphogluconolactonase_DevB"/>
</dbReference>
<evidence type="ECO:0000256" key="6">
    <source>
        <dbReference type="RuleBase" id="RU365095"/>
    </source>
</evidence>
<dbReference type="GO" id="GO:0017057">
    <property type="term" value="F:6-phosphogluconolactonase activity"/>
    <property type="evidence" value="ECO:0007669"/>
    <property type="project" value="UniProtKB-UniRule"/>
</dbReference>
<dbReference type="PANTHER" id="PTHR11054:SF0">
    <property type="entry name" value="6-PHOSPHOGLUCONOLACTONASE"/>
    <property type="match status" value="1"/>
</dbReference>
<dbReference type="InterPro" id="IPR039104">
    <property type="entry name" value="6PGL"/>
</dbReference>
<evidence type="ECO:0000256" key="4">
    <source>
        <dbReference type="ARBA" id="ARBA00013198"/>
    </source>
</evidence>
<dbReference type="Pfam" id="PF01182">
    <property type="entry name" value="Glucosamine_iso"/>
    <property type="match status" value="1"/>
</dbReference>
<dbReference type="SUPFAM" id="SSF100950">
    <property type="entry name" value="NagB/RpiA/CoA transferase-like"/>
    <property type="match status" value="1"/>
</dbReference>
<sequence length="240" mass="27403">MAQVKVVDTEQLDEQLKQVIREAYDDSAKDEYFFVGVSGGSMPKMLVRVLKQMDNVDWKKWLFFFCDERLVPSASEESTFGTYKRLLEPPDQRLPLCLSQFVAIDPALKSKKVAEDYLSKVRQRFDNASNMPRFHLLLLGLGPDGHTCSLFPGHRLLKETKWIAYIEDSPKPPPERITMTLPVLNNAKYCVFVVTGENKAEVVKEILEDKKQHYPAAMVQPHSGKLVWLMDKAAGSKLKQ</sequence>
<evidence type="ECO:0000256" key="1">
    <source>
        <dbReference type="ARBA" id="ARBA00000832"/>
    </source>
</evidence>
<dbReference type="EMBL" id="GGYP01006517">
    <property type="protein sequence ID" value="MDE51288.1"/>
    <property type="molecule type" value="Transcribed_RNA"/>
</dbReference>
<feature type="domain" description="Glucosamine/galactosamine-6-phosphate isomerase" evidence="7">
    <location>
        <begin position="9"/>
        <end position="228"/>
    </location>
</feature>
<keyword evidence="5 6" id="KW-0378">Hydrolase</keyword>
<dbReference type="UniPathway" id="UPA00115">
    <property type="reaction ID" value="UER00409"/>
</dbReference>
<evidence type="ECO:0000256" key="5">
    <source>
        <dbReference type="ARBA" id="ARBA00022801"/>
    </source>
</evidence>
<organism evidence="8">
    <name type="scientific">Aceria tosichella</name>
    <name type="common">wheat curl mite</name>
    <dbReference type="NCBI Taxonomy" id="561515"/>
    <lineage>
        <taxon>Eukaryota</taxon>
        <taxon>Metazoa</taxon>
        <taxon>Ecdysozoa</taxon>
        <taxon>Arthropoda</taxon>
        <taxon>Chelicerata</taxon>
        <taxon>Arachnida</taxon>
        <taxon>Acari</taxon>
        <taxon>Acariformes</taxon>
        <taxon>Trombidiformes</taxon>
        <taxon>Prostigmata</taxon>
        <taxon>Eupodina</taxon>
        <taxon>Eriophyoidea</taxon>
        <taxon>Eriophyidae</taxon>
        <taxon>Eriophyinae</taxon>
        <taxon>Aceriini</taxon>
        <taxon>Aceria</taxon>
    </lineage>
</organism>
<dbReference type="NCBIfam" id="TIGR01198">
    <property type="entry name" value="pgl"/>
    <property type="match status" value="1"/>
</dbReference>
<dbReference type="FunFam" id="3.40.50.1360:FF:000005">
    <property type="entry name" value="6-phosphogluconolactonase"/>
    <property type="match status" value="1"/>
</dbReference>
<comment type="catalytic activity">
    <reaction evidence="1 6">
        <text>6-phospho-D-glucono-1,5-lactone + H2O = 6-phospho-D-gluconate + H(+)</text>
        <dbReference type="Rhea" id="RHEA:12556"/>
        <dbReference type="ChEBI" id="CHEBI:15377"/>
        <dbReference type="ChEBI" id="CHEBI:15378"/>
        <dbReference type="ChEBI" id="CHEBI:57955"/>
        <dbReference type="ChEBI" id="CHEBI:58759"/>
        <dbReference type="EC" id="3.1.1.31"/>
    </reaction>
</comment>
<comment type="similarity">
    <text evidence="3 6">Belongs to the glucosamine/galactosamine-6-phosphate isomerase family. 6-phosphogluconolactonase subfamily.</text>
</comment>
<dbReference type="GO" id="GO:0006098">
    <property type="term" value="P:pentose-phosphate shunt"/>
    <property type="evidence" value="ECO:0007669"/>
    <property type="project" value="UniProtKB-UniPathway"/>
</dbReference>
<proteinExistence type="inferred from homology"/>
<gene>
    <name evidence="8" type="primary">Pgls</name>
    <name evidence="8" type="ORF">g.11972</name>
</gene>
<dbReference type="GO" id="GO:0005975">
    <property type="term" value="P:carbohydrate metabolic process"/>
    <property type="evidence" value="ECO:0007669"/>
    <property type="project" value="UniProtKB-UniRule"/>
</dbReference>
<evidence type="ECO:0000313" key="8">
    <source>
        <dbReference type="EMBL" id="MDE51288.1"/>
    </source>
</evidence>
<evidence type="ECO:0000256" key="3">
    <source>
        <dbReference type="ARBA" id="ARBA00010662"/>
    </source>
</evidence>
<reference evidence="8" key="1">
    <citation type="submission" date="2018-10" db="EMBL/GenBank/DDBJ databases">
        <title>Transcriptome assembly of Aceria tosichella (Wheat curl mite) Type 2.</title>
        <authorList>
            <person name="Scully E.D."/>
            <person name="Geib S.M."/>
            <person name="Palmer N.A."/>
            <person name="Gupta A.K."/>
            <person name="Sarath G."/>
            <person name="Tatineni S."/>
        </authorList>
    </citation>
    <scope>NUCLEOTIDE SEQUENCE</scope>
    <source>
        <strain evidence="8">LincolnNE</strain>
    </source>
</reference>
<protein>
    <recommendedName>
        <fullName evidence="4 6">6-phosphogluconolactonase</fullName>
        <shortName evidence="6">6PGL</shortName>
        <ecNumber evidence="4 6">3.1.1.31</ecNumber>
    </recommendedName>
</protein>
<comment type="pathway">
    <text evidence="2 6">Carbohydrate degradation; pentose phosphate pathway; D-ribulose 5-phosphate from D-glucose 6-phosphate (oxidative stage): step 2/3.</text>
</comment>
<dbReference type="CDD" id="cd01400">
    <property type="entry name" value="6PGL"/>
    <property type="match status" value="1"/>
</dbReference>
<dbReference type="EC" id="3.1.1.31" evidence="4 6"/>
<dbReference type="InterPro" id="IPR037171">
    <property type="entry name" value="NagB/RpiA_transferase-like"/>
</dbReference>